<name>A0A0B0NMH6_GOSAR</name>
<evidence type="ECO:0000313" key="1">
    <source>
        <dbReference type="EMBL" id="KHG12271.1"/>
    </source>
</evidence>
<keyword evidence="2" id="KW-1185">Reference proteome</keyword>
<evidence type="ECO:0000313" key="2">
    <source>
        <dbReference type="Proteomes" id="UP000032142"/>
    </source>
</evidence>
<gene>
    <name evidence="1" type="ORF">F383_16900</name>
</gene>
<dbReference type="Proteomes" id="UP000032142">
    <property type="component" value="Unassembled WGS sequence"/>
</dbReference>
<protein>
    <submittedName>
        <fullName evidence="1">Uncharacterized protein</fullName>
    </submittedName>
</protein>
<accession>A0A0B0NMH6</accession>
<dbReference type="EMBL" id="KN397365">
    <property type="protein sequence ID" value="KHG12271.1"/>
    <property type="molecule type" value="Genomic_DNA"/>
</dbReference>
<sequence length="13" mass="1696">MRYKCHDIRITEM</sequence>
<proteinExistence type="predicted"/>
<reference evidence="2" key="1">
    <citation type="submission" date="2014-09" db="EMBL/GenBank/DDBJ databases">
        <authorList>
            <person name="Mudge J."/>
            <person name="Ramaraj T."/>
            <person name="Lindquist I.E."/>
            <person name="Bharti A.K."/>
            <person name="Sundararajan A."/>
            <person name="Cameron C.T."/>
            <person name="Woodward J.E."/>
            <person name="May G.D."/>
            <person name="Brubaker C."/>
            <person name="Broadhvest J."/>
            <person name="Wilkins T.A."/>
        </authorList>
    </citation>
    <scope>NUCLEOTIDE SEQUENCE</scope>
    <source>
        <strain evidence="2">cv. AKA8401</strain>
    </source>
</reference>
<organism evidence="1 2">
    <name type="scientific">Gossypium arboreum</name>
    <name type="common">Tree cotton</name>
    <name type="synonym">Gossypium nanking</name>
    <dbReference type="NCBI Taxonomy" id="29729"/>
    <lineage>
        <taxon>Eukaryota</taxon>
        <taxon>Viridiplantae</taxon>
        <taxon>Streptophyta</taxon>
        <taxon>Embryophyta</taxon>
        <taxon>Tracheophyta</taxon>
        <taxon>Spermatophyta</taxon>
        <taxon>Magnoliopsida</taxon>
        <taxon>eudicotyledons</taxon>
        <taxon>Gunneridae</taxon>
        <taxon>Pentapetalae</taxon>
        <taxon>rosids</taxon>
        <taxon>malvids</taxon>
        <taxon>Malvales</taxon>
        <taxon>Malvaceae</taxon>
        <taxon>Malvoideae</taxon>
        <taxon>Gossypium</taxon>
    </lineage>
</organism>